<dbReference type="Gene3D" id="1.10.575.10">
    <property type="entry name" value="P1 Nuclease"/>
    <property type="match status" value="1"/>
</dbReference>
<name>A0A839UZ89_9PROT</name>
<evidence type="ECO:0000313" key="1">
    <source>
        <dbReference type="EMBL" id="MBB3172702.1"/>
    </source>
</evidence>
<dbReference type="Proteomes" id="UP000565205">
    <property type="component" value="Unassembled WGS sequence"/>
</dbReference>
<reference evidence="2 4" key="1">
    <citation type="submission" date="2020-06" db="EMBL/GenBank/DDBJ databases">
        <title>Description of novel acetic acid bacteria.</title>
        <authorList>
            <person name="Sombolestani A."/>
        </authorList>
    </citation>
    <scope>NUCLEOTIDE SEQUENCE [LARGE SCALE GENOMIC DNA]</scope>
    <source>
        <strain evidence="2 4">LMG 26838</strain>
    </source>
</reference>
<dbReference type="GO" id="GO:0016788">
    <property type="term" value="F:hydrolase activity, acting on ester bonds"/>
    <property type="evidence" value="ECO:0007669"/>
    <property type="project" value="InterPro"/>
</dbReference>
<evidence type="ECO:0000313" key="3">
    <source>
        <dbReference type="Proteomes" id="UP000557688"/>
    </source>
</evidence>
<proteinExistence type="predicted"/>
<organism evidence="1 3">
    <name type="scientific">Endobacter medicaginis</name>
    <dbReference type="NCBI Taxonomy" id="1181271"/>
    <lineage>
        <taxon>Bacteria</taxon>
        <taxon>Pseudomonadati</taxon>
        <taxon>Pseudomonadota</taxon>
        <taxon>Alphaproteobacteria</taxon>
        <taxon>Acetobacterales</taxon>
        <taxon>Acetobacteraceae</taxon>
        <taxon>Endobacter</taxon>
    </lineage>
</organism>
<evidence type="ECO:0000313" key="2">
    <source>
        <dbReference type="EMBL" id="NVN30301.1"/>
    </source>
</evidence>
<comment type="caution">
    <text evidence="1">The sequence shown here is derived from an EMBL/GenBank/DDBJ whole genome shotgun (WGS) entry which is preliminary data.</text>
</comment>
<protein>
    <submittedName>
        <fullName evidence="2">S1/P1 Nuclease</fullName>
    </submittedName>
</protein>
<gene>
    <name evidence="1" type="ORF">FHR90_000516</name>
    <name evidence="2" type="ORF">HUK83_08135</name>
</gene>
<keyword evidence="3" id="KW-1185">Reference proteome</keyword>
<dbReference type="RefSeq" id="WP_176623725.1">
    <property type="nucleotide sequence ID" value="NZ_JABXXQ010000130.1"/>
</dbReference>
<dbReference type="SUPFAM" id="SSF48537">
    <property type="entry name" value="Phospholipase C/P1 nuclease"/>
    <property type="match status" value="1"/>
</dbReference>
<dbReference type="Proteomes" id="UP000557688">
    <property type="component" value="Unassembled WGS sequence"/>
</dbReference>
<dbReference type="AlphaFoldDB" id="A0A839UZ89"/>
<sequence length="350" mass="37687">MRSAHRQSASRHLTHAGAAIGLALGLAAAPHALAWGAQGHRLIARLAIQSLPATLPAFLRDDTAVDTVEALSVMPDRLKGAGRSWDHDRDPGHFLDLGDDGRVAGVVPLASLPPDREAYDTALRAAGSDQYRMGFLPYEIIDGWQQIVRDLAQWRAADAQATRSEGETDSDRRFFARERDLWAAMAIHDIGIWSHFVGDGSQPLHVTVHFNGWGDGPNPNGYTTDHIHAFFETEYLKHNVTASAVRAALPAPMAATHDISAETSRYLLATHGRVDDVYRLYKAGAFVDGNPQAIGLEVTSLAAGVGEMRDLIVAAWAATDHAKVGYPAVPLADILAGHGGFTRGDIIDAH</sequence>
<reference evidence="1 3" key="2">
    <citation type="submission" date="2020-08" db="EMBL/GenBank/DDBJ databases">
        <title>Genomic Encyclopedia of Type Strains, Phase III (KMG-III): the genomes of soil and plant-associated and newly described type strains.</title>
        <authorList>
            <person name="Whitman W."/>
        </authorList>
    </citation>
    <scope>NUCLEOTIDE SEQUENCE [LARGE SCALE GENOMIC DNA]</scope>
    <source>
        <strain evidence="1 3">CECT 8088</strain>
    </source>
</reference>
<accession>A0A839UZ89</accession>
<dbReference type="InterPro" id="IPR008947">
    <property type="entry name" value="PLipase_C/P1_nuclease_dom_sf"/>
</dbReference>
<evidence type="ECO:0000313" key="4">
    <source>
        <dbReference type="Proteomes" id="UP000565205"/>
    </source>
</evidence>
<dbReference type="EMBL" id="JABXXQ010000130">
    <property type="protein sequence ID" value="NVN30301.1"/>
    <property type="molecule type" value="Genomic_DNA"/>
</dbReference>
<dbReference type="EMBL" id="JACHXV010000002">
    <property type="protein sequence ID" value="MBB3172702.1"/>
    <property type="molecule type" value="Genomic_DNA"/>
</dbReference>